<dbReference type="EMBL" id="CP036317">
    <property type="protein sequence ID" value="QDV16535.1"/>
    <property type="molecule type" value="Genomic_DNA"/>
</dbReference>
<evidence type="ECO:0000313" key="1">
    <source>
        <dbReference type="EMBL" id="QDV16535.1"/>
    </source>
</evidence>
<organism evidence="1 2">
    <name type="scientific">Gimesia panareensis</name>
    <dbReference type="NCBI Taxonomy" id="2527978"/>
    <lineage>
        <taxon>Bacteria</taxon>
        <taxon>Pseudomonadati</taxon>
        <taxon>Planctomycetota</taxon>
        <taxon>Planctomycetia</taxon>
        <taxon>Planctomycetales</taxon>
        <taxon>Planctomycetaceae</taxon>
        <taxon>Gimesia</taxon>
    </lineage>
</organism>
<reference evidence="1 2" key="1">
    <citation type="submission" date="2019-02" db="EMBL/GenBank/DDBJ databases">
        <title>Deep-cultivation of Planctomycetes and their phenomic and genomic characterization uncovers novel biology.</title>
        <authorList>
            <person name="Wiegand S."/>
            <person name="Jogler M."/>
            <person name="Boedeker C."/>
            <person name="Pinto D."/>
            <person name="Vollmers J."/>
            <person name="Rivas-Marin E."/>
            <person name="Kohn T."/>
            <person name="Peeters S.H."/>
            <person name="Heuer A."/>
            <person name="Rast P."/>
            <person name="Oberbeckmann S."/>
            <person name="Bunk B."/>
            <person name="Jeske O."/>
            <person name="Meyerdierks A."/>
            <person name="Storesund J.E."/>
            <person name="Kallscheuer N."/>
            <person name="Luecker S."/>
            <person name="Lage O.M."/>
            <person name="Pohl T."/>
            <person name="Merkel B.J."/>
            <person name="Hornburger P."/>
            <person name="Mueller R.-W."/>
            <person name="Bruemmer F."/>
            <person name="Labrenz M."/>
            <person name="Spormann A.M."/>
            <person name="Op den Camp H."/>
            <person name="Overmann J."/>
            <person name="Amann R."/>
            <person name="Jetten M.S.M."/>
            <person name="Mascher T."/>
            <person name="Medema M.H."/>
            <person name="Devos D.P."/>
            <person name="Kaster A.-K."/>
            <person name="Ovreas L."/>
            <person name="Rohde M."/>
            <person name="Galperin M.Y."/>
            <person name="Jogler C."/>
        </authorList>
    </citation>
    <scope>NUCLEOTIDE SEQUENCE [LARGE SCALE GENOMIC DNA]</scope>
    <source>
        <strain evidence="1 2">Pan153</strain>
    </source>
</reference>
<dbReference type="AlphaFoldDB" id="A0A518FJK9"/>
<name>A0A518FJK9_9PLAN</name>
<accession>A0A518FJK9</accession>
<gene>
    <name evidence="1" type="ORF">Pan153_11650</name>
</gene>
<protein>
    <submittedName>
        <fullName evidence="1">Uncharacterized protein</fullName>
    </submittedName>
</protein>
<sequence>MMRCLPVGRQHHEDTSDILNLGFSPALPYVLNTLITSVRETQFWILLRAQQAGGSW</sequence>
<evidence type="ECO:0000313" key="2">
    <source>
        <dbReference type="Proteomes" id="UP000320839"/>
    </source>
</evidence>
<dbReference type="Proteomes" id="UP000320839">
    <property type="component" value="Chromosome"/>
</dbReference>
<proteinExistence type="predicted"/>